<protein>
    <submittedName>
        <fullName evidence="2">Prepilin-type N-terminal cleavage/methylation domain-containing protein</fullName>
    </submittedName>
</protein>
<dbReference type="NCBIfam" id="TIGR02532">
    <property type="entry name" value="IV_pilin_GFxxxE"/>
    <property type="match status" value="1"/>
</dbReference>
<dbReference type="InterPro" id="IPR045584">
    <property type="entry name" value="Pilin-like"/>
</dbReference>
<comment type="caution">
    <text evidence="2">The sequence shown here is derived from an EMBL/GenBank/DDBJ whole genome shotgun (WGS) entry which is preliminary data.</text>
</comment>
<dbReference type="SUPFAM" id="SSF54523">
    <property type="entry name" value="Pili subunits"/>
    <property type="match status" value="1"/>
</dbReference>
<name>A0A9D1NA13_9FIRM</name>
<dbReference type="Pfam" id="PF07963">
    <property type="entry name" value="N_methyl"/>
    <property type="match status" value="1"/>
</dbReference>
<gene>
    <name evidence="2" type="ORF">IAC73_03200</name>
</gene>
<dbReference type="Proteomes" id="UP000886857">
    <property type="component" value="Unassembled WGS sequence"/>
</dbReference>
<reference evidence="2" key="2">
    <citation type="journal article" date="2021" name="PeerJ">
        <title>Extensive microbial diversity within the chicken gut microbiome revealed by metagenomics and culture.</title>
        <authorList>
            <person name="Gilroy R."/>
            <person name="Ravi A."/>
            <person name="Getino M."/>
            <person name="Pursley I."/>
            <person name="Horton D.L."/>
            <person name="Alikhan N.F."/>
            <person name="Baker D."/>
            <person name="Gharbi K."/>
            <person name="Hall N."/>
            <person name="Watson M."/>
            <person name="Adriaenssens E.M."/>
            <person name="Foster-Nyarko E."/>
            <person name="Jarju S."/>
            <person name="Secka A."/>
            <person name="Antonio M."/>
            <person name="Oren A."/>
            <person name="Chaudhuri R.R."/>
            <person name="La Ragione R."/>
            <person name="Hildebrand F."/>
            <person name="Pallen M.J."/>
        </authorList>
    </citation>
    <scope>NUCLEOTIDE SEQUENCE</scope>
    <source>
        <strain evidence="2">10406</strain>
    </source>
</reference>
<accession>A0A9D1NA13</accession>
<dbReference type="PANTHER" id="PTHR30093">
    <property type="entry name" value="GENERAL SECRETION PATHWAY PROTEIN G"/>
    <property type="match status" value="1"/>
</dbReference>
<dbReference type="EMBL" id="DVOE01000048">
    <property type="protein sequence ID" value="HIU98833.1"/>
    <property type="molecule type" value="Genomic_DNA"/>
</dbReference>
<reference evidence="2" key="1">
    <citation type="submission" date="2020-10" db="EMBL/GenBank/DDBJ databases">
        <authorList>
            <person name="Gilroy R."/>
        </authorList>
    </citation>
    <scope>NUCLEOTIDE SEQUENCE</scope>
    <source>
        <strain evidence="2">10406</strain>
    </source>
</reference>
<dbReference type="AlphaFoldDB" id="A0A9D1NA13"/>
<dbReference type="InterPro" id="IPR012902">
    <property type="entry name" value="N_methyl_site"/>
</dbReference>
<evidence type="ECO:0000313" key="2">
    <source>
        <dbReference type="EMBL" id="HIU98833.1"/>
    </source>
</evidence>
<keyword evidence="1" id="KW-1133">Transmembrane helix</keyword>
<organism evidence="2 3">
    <name type="scientific">Candidatus Limadaptatus stercoripullorum</name>
    <dbReference type="NCBI Taxonomy" id="2840846"/>
    <lineage>
        <taxon>Bacteria</taxon>
        <taxon>Bacillati</taxon>
        <taxon>Bacillota</taxon>
        <taxon>Clostridia</taxon>
        <taxon>Eubacteriales</taxon>
        <taxon>Candidatus Limadaptatus</taxon>
    </lineage>
</organism>
<dbReference type="PROSITE" id="PS00409">
    <property type="entry name" value="PROKAR_NTER_METHYL"/>
    <property type="match status" value="1"/>
</dbReference>
<dbReference type="Gene3D" id="3.30.700.10">
    <property type="entry name" value="Glycoprotein, Type 4 Pilin"/>
    <property type="match status" value="1"/>
</dbReference>
<sequence>MRNKKKGFTLVELIVVIAIIGVLAAIIVPTTLHFVNQARDQAATEELDRVVSAFDSGLTDVIANMSGTDTIDEADIASIVSKAGITADALENTITVSITNDSGTMKVVIKSDYSDEAAYTITRNYAEFGRYVPASGINNYNIATGPSAPAGE</sequence>
<proteinExistence type="predicted"/>
<feature type="transmembrane region" description="Helical" evidence="1">
    <location>
        <begin position="7"/>
        <end position="28"/>
    </location>
</feature>
<keyword evidence="1" id="KW-0812">Transmembrane</keyword>
<evidence type="ECO:0000313" key="3">
    <source>
        <dbReference type="Proteomes" id="UP000886857"/>
    </source>
</evidence>
<evidence type="ECO:0000256" key="1">
    <source>
        <dbReference type="SAM" id="Phobius"/>
    </source>
</evidence>
<keyword evidence="1" id="KW-0472">Membrane</keyword>